<organism evidence="5 6">
    <name type="scientific">Lysobacter soyae</name>
    <dbReference type="NCBI Taxonomy" id="2764185"/>
    <lineage>
        <taxon>Bacteria</taxon>
        <taxon>Pseudomonadati</taxon>
        <taxon>Pseudomonadota</taxon>
        <taxon>Gammaproteobacteria</taxon>
        <taxon>Lysobacterales</taxon>
        <taxon>Lysobacteraceae</taxon>
        <taxon>Lysobacter</taxon>
    </lineage>
</organism>
<feature type="domain" description="Transglycosylase SLT" evidence="3">
    <location>
        <begin position="464"/>
        <end position="580"/>
    </location>
</feature>
<evidence type="ECO:0000259" key="3">
    <source>
        <dbReference type="Pfam" id="PF01464"/>
    </source>
</evidence>
<dbReference type="Gene3D" id="1.10.530.10">
    <property type="match status" value="1"/>
</dbReference>
<feature type="domain" description="Lytic transglycosylase superhelical linker" evidence="4">
    <location>
        <begin position="385"/>
        <end position="440"/>
    </location>
</feature>
<dbReference type="InterPro" id="IPR008939">
    <property type="entry name" value="Lytic_TGlycosylase_superhlx_U"/>
</dbReference>
<keyword evidence="6" id="KW-1185">Reference proteome</keyword>
<dbReference type="Pfam" id="PF14718">
    <property type="entry name" value="SLT_L"/>
    <property type="match status" value="1"/>
</dbReference>
<dbReference type="PANTHER" id="PTHR37423">
    <property type="entry name" value="SOLUBLE LYTIC MUREIN TRANSGLYCOSYLASE-RELATED"/>
    <property type="match status" value="1"/>
</dbReference>
<gene>
    <name evidence="5" type="ORF">H8L67_10220</name>
</gene>
<dbReference type="InterPro" id="IPR008258">
    <property type="entry name" value="Transglycosylase_SLT_dom_1"/>
</dbReference>
<name>A0ABX8WT50_9GAMM</name>
<dbReference type="CDD" id="cd13401">
    <property type="entry name" value="Slt70-like"/>
    <property type="match status" value="1"/>
</dbReference>
<protein>
    <submittedName>
        <fullName evidence="5">Lytic transglycosylase domain-containing protein</fullName>
    </submittedName>
</protein>
<evidence type="ECO:0000313" key="6">
    <source>
        <dbReference type="Proteomes" id="UP000824755"/>
    </source>
</evidence>
<evidence type="ECO:0000313" key="5">
    <source>
        <dbReference type="EMBL" id="QYR54015.1"/>
    </source>
</evidence>
<dbReference type="PANTHER" id="PTHR37423:SF5">
    <property type="entry name" value="SOLUBLE LYTIC MUREIN TRANSGLYCOSYLASE"/>
    <property type="match status" value="1"/>
</dbReference>
<dbReference type="SUPFAM" id="SSF53955">
    <property type="entry name" value="Lysozyme-like"/>
    <property type="match status" value="1"/>
</dbReference>
<reference evidence="5 6" key="1">
    <citation type="submission" date="2021-08" db="EMBL/GenBank/DDBJ databases">
        <title>Lysobacter sp. strain CJ11 Genome sequencing and assembly.</title>
        <authorList>
            <person name="Kim I."/>
        </authorList>
    </citation>
    <scope>NUCLEOTIDE SEQUENCE [LARGE SCALE GENOMIC DNA]</scope>
    <source>
        <strain evidence="5 6">CJ11</strain>
    </source>
</reference>
<evidence type="ECO:0000256" key="1">
    <source>
        <dbReference type="ARBA" id="ARBA00007734"/>
    </source>
</evidence>
<dbReference type="Gene3D" id="1.10.1240.20">
    <property type="entry name" value="Lytic transglycosylase, superhelical linker domain"/>
    <property type="match status" value="1"/>
</dbReference>
<evidence type="ECO:0000256" key="2">
    <source>
        <dbReference type="ARBA" id="ARBA00022729"/>
    </source>
</evidence>
<dbReference type="Pfam" id="PF01464">
    <property type="entry name" value="SLT"/>
    <property type="match status" value="1"/>
</dbReference>
<dbReference type="InterPro" id="IPR037061">
    <property type="entry name" value="Lytic_TGlycoase_superhlx_L_sf"/>
</dbReference>
<accession>A0ABX8WT50</accession>
<dbReference type="EMBL" id="CP080544">
    <property type="protein sequence ID" value="QYR54015.1"/>
    <property type="molecule type" value="Genomic_DNA"/>
</dbReference>
<dbReference type="Proteomes" id="UP000824755">
    <property type="component" value="Chromosome"/>
</dbReference>
<keyword evidence="2" id="KW-0732">Signal</keyword>
<dbReference type="InterPro" id="IPR012289">
    <property type="entry name" value="Lytic_TGlycosylase_superhlx_L"/>
</dbReference>
<evidence type="ECO:0000259" key="4">
    <source>
        <dbReference type="Pfam" id="PF14718"/>
    </source>
</evidence>
<comment type="similarity">
    <text evidence="1">Belongs to the transglycosylase Slt family.</text>
</comment>
<sequence>MNVGGTANAEPGAVLANTDAAMKAALLDAEMGRLSAAQKTALAGHPLFGWLEYAELRRNLNTITLGEGNAFLQRHANDAVGKTFRDIWLPTLSRRMQWAELSRLADLNAKSDNERCLAAYARAMGSPNDTQWAIALQPVYANGKPFSESCQPVMQLLESRALIGNSQRWQRIDNAIENNQPNVIRDAAVGLPPEEAGIANAYASFLTAVQDSAMSLPKDERSRKVITSGLVRLAKSSPITAEMTLPRYVAAFDLDSSQSGKVLNEIAVQSAVSYEPEALRRLNAVPAVAYDERFNEVRVREAMARSDWRGARAAIRAMPAEQRDSARWRYFDARFSELIGDQASARENYRKAAEKSEFYGYLAADRINAPYALCEYAPALRLASVQSNPALQRALALRRIGRKEWAAKEWAAAVTPMSREQRFAAIEVAQKDGWFDRGVFGFDLKDPEEARFYRLRFPIHHADTIQREAAKNALDPAWVAAEIRAESLFDAEVKSPAGAMGLMQLMPATGMATANRIGLPYAGSQTLYEPDANIALGSAYLREMWNKYGQLPYAIAAYNAGPGPVARWTSQRGSFDPDTWIETISYKETREYVPRVLAFSVMYDWRMRGDALRLTDRMAGRMSGNRTRFVCPAAHAAR</sequence>
<dbReference type="InterPro" id="IPR023346">
    <property type="entry name" value="Lysozyme-like_dom_sf"/>
</dbReference>
<dbReference type="Gene3D" id="1.25.20.10">
    <property type="entry name" value="Bacterial muramidases"/>
    <property type="match status" value="1"/>
</dbReference>
<dbReference type="SUPFAM" id="SSF48435">
    <property type="entry name" value="Bacterial muramidases"/>
    <property type="match status" value="1"/>
</dbReference>
<proteinExistence type="inferred from homology"/>